<organism evidence="7 8">
    <name type="scientific">Enterocloster lavalensis</name>
    <dbReference type="NCBI Taxonomy" id="460384"/>
    <lineage>
        <taxon>Bacteria</taxon>
        <taxon>Bacillati</taxon>
        <taxon>Bacillota</taxon>
        <taxon>Clostridia</taxon>
        <taxon>Lachnospirales</taxon>
        <taxon>Lachnospiraceae</taxon>
        <taxon>Enterocloster</taxon>
    </lineage>
</organism>
<keyword evidence="8" id="KW-1185">Reference proteome</keyword>
<gene>
    <name evidence="7" type="ORF">SAMN05216313_16515</name>
</gene>
<dbReference type="AlphaFoldDB" id="A0A1I0KCC2"/>
<proteinExistence type="inferred from homology"/>
<comment type="similarity">
    <text evidence="2">Belongs to the VirD4/TraG family.</text>
</comment>
<evidence type="ECO:0000256" key="1">
    <source>
        <dbReference type="ARBA" id="ARBA00004651"/>
    </source>
</evidence>
<name>A0A1I0KCC2_9FIRM</name>
<evidence type="ECO:0000256" key="4">
    <source>
        <dbReference type="ARBA" id="ARBA00022692"/>
    </source>
</evidence>
<dbReference type="NCBIfam" id="NF045973">
    <property type="entry name" value="conju_CD1115"/>
    <property type="match status" value="1"/>
</dbReference>
<dbReference type="SUPFAM" id="SSF52540">
    <property type="entry name" value="P-loop containing nucleoside triphosphate hydrolases"/>
    <property type="match status" value="1"/>
</dbReference>
<dbReference type="Proteomes" id="UP000198508">
    <property type="component" value="Unassembled WGS sequence"/>
</dbReference>
<feature type="non-terminal residue" evidence="7">
    <location>
        <position position="1"/>
    </location>
</feature>
<dbReference type="STRING" id="460384.SAMN05216313_16515"/>
<dbReference type="RefSeq" id="WP_242956549.1">
    <property type="nucleotide sequence ID" value="NZ_FOIM01000065.1"/>
</dbReference>
<comment type="subcellular location">
    <subcellularLocation>
        <location evidence="1">Cell membrane</location>
        <topology evidence="1">Multi-pass membrane protein</topology>
    </subcellularLocation>
</comment>
<evidence type="ECO:0000256" key="2">
    <source>
        <dbReference type="ARBA" id="ARBA00008806"/>
    </source>
</evidence>
<evidence type="ECO:0000256" key="3">
    <source>
        <dbReference type="ARBA" id="ARBA00022475"/>
    </source>
</evidence>
<dbReference type="EMBL" id="FOIM01000065">
    <property type="protein sequence ID" value="SEU21932.1"/>
    <property type="molecule type" value="Genomic_DNA"/>
</dbReference>
<dbReference type="Pfam" id="PF02534">
    <property type="entry name" value="T4SS-DNA_transf"/>
    <property type="match status" value="1"/>
</dbReference>
<dbReference type="InterPro" id="IPR051539">
    <property type="entry name" value="T4SS-coupling_protein"/>
</dbReference>
<keyword evidence="5" id="KW-1133">Transmembrane helix</keyword>
<keyword evidence="3" id="KW-1003">Cell membrane</keyword>
<reference evidence="8" key="1">
    <citation type="submission" date="2016-10" db="EMBL/GenBank/DDBJ databases">
        <authorList>
            <person name="Varghese N."/>
            <person name="Submissions S."/>
        </authorList>
    </citation>
    <scope>NUCLEOTIDE SEQUENCE [LARGE SCALE GENOMIC DNA]</scope>
    <source>
        <strain evidence="8">NLAE-zl-G277</strain>
    </source>
</reference>
<evidence type="ECO:0000256" key="6">
    <source>
        <dbReference type="ARBA" id="ARBA00023136"/>
    </source>
</evidence>
<evidence type="ECO:0000256" key="5">
    <source>
        <dbReference type="ARBA" id="ARBA00022989"/>
    </source>
</evidence>
<dbReference type="CDD" id="cd01127">
    <property type="entry name" value="TrwB_TraG_TraD_VirD4"/>
    <property type="match status" value="1"/>
</dbReference>
<protein>
    <submittedName>
        <fullName evidence="7">Type IV secretion system protein VirD4</fullName>
    </submittedName>
</protein>
<dbReference type="GO" id="GO:0005886">
    <property type="term" value="C:plasma membrane"/>
    <property type="evidence" value="ECO:0007669"/>
    <property type="project" value="UniProtKB-SubCell"/>
</dbReference>
<accession>A0A1I0KCC2</accession>
<evidence type="ECO:0000313" key="8">
    <source>
        <dbReference type="Proteomes" id="UP000198508"/>
    </source>
</evidence>
<dbReference type="InterPro" id="IPR027417">
    <property type="entry name" value="P-loop_NTPase"/>
</dbReference>
<sequence length="335" mass="38293">DDEMNFTTLLEMINASEAREDDPEFQSPVDQMFERLEEKDPEHFAVRQYKKFLLSAGKTRSSILISCGARLAPFDIREVRDLMEDDELELDTIGDEKTALFLIMSDTDTTFNFILAMVQSQLINLLCDRADDKYGGRLPVHVRMILDEFANIGQIPNFDKLIATIRSREISASIILQSQSQLKAIYKDAAEIISDNCDCTLFLSGRGKNAKEIADVLGKETIDSYNQSENRGAQTSHGLNYQKLGKELMSQDEIATMDGGKCILQVRGVRPFFSEKYDITRHPRYKYLSDADKQNTFDVDRYLSSLRRKKRRVVSEDEPFDLYDIDLSDEDLAAK</sequence>
<keyword evidence="6" id="KW-0472">Membrane</keyword>
<dbReference type="InterPro" id="IPR003688">
    <property type="entry name" value="TraG/VirD4"/>
</dbReference>
<evidence type="ECO:0000313" key="7">
    <source>
        <dbReference type="EMBL" id="SEU21932.1"/>
    </source>
</evidence>
<dbReference type="PANTHER" id="PTHR37937:SF1">
    <property type="entry name" value="CONJUGATIVE TRANSFER: DNA TRANSPORT"/>
    <property type="match status" value="1"/>
</dbReference>
<dbReference type="Gene3D" id="3.40.50.300">
    <property type="entry name" value="P-loop containing nucleotide triphosphate hydrolases"/>
    <property type="match status" value="1"/>
</dbReference>
<dbReference type="PANTHER" id="PTHR37937">
    <property type="entry name" value="CONJUGATIVE TRANSFER: DNA TRANSPORT"/>
    <property type="match status" value="1"/>
</dbReference>
<keyword evidence="4" id="KW-0812">Transmembrane</keyword>